<dbReference type="NCBIfam" id="TIGR01726">
    <property type="entry name" value="HEQRo_perm_3TM"/>
    <property type="match status" value="1"/>
</dbReference>
<organism evidence="10 11">
    <name type="scientific">Brevibacterium salitolerans</name>
    <dbReference type="NCBI Taxonomy" id="1403566"/>
    <lineage>
        <taxon>Bacteria</taxon>
        <taxon>Bacillati</taxon>
        <taxon>Actinomycetota</taxon>
        <taxon>Actinomycetes</taxon>
        <taxon>Micrococcales</taxon>
        <taxon>Brevibacteriaceae</taxon>
        <taxon>Brevibacterium</taxon>
    </lineage>
</organism>
<evidence type="ECO:0000256" key="2">
    <source>
        <dbReference type="ARBA" id="ARBA00022448"/>
    </source>
</evidence>
<keyword evidence="11" id="KW-1185">Reference proteome</keyword>
<evidence type="ECO:0000256" key="1">
    <source>
        <dbReference type="ARBA" id="ARBA00004651"/>
    </source>
</evidence>
<evidence type="ECO:0000256" key="7">
    <source>
        <dbReference type="ARBA" id="ARBA00023136"/>
    </source>
</evidence>
<evidence type="ECO:0000256" key="5">
    <source>
        <dbReference type="ARBA" id="ARBA00022970"/>
    </source>
</evidence>
<accession>A0ABP5IQN4</accession>
<protein>
    <submittedName>
        <fullName evidence="10">Amino acid ABC transporter permease</fullName>
    </submittedName>
</protein>
<dbReference type="InterPro" id="IPR000515">
    <property type="entry name" value="MetI-like"/>
</dbReference>
<keyword evidence="7 8" id="KW-0472">Membrane</keyword>
<dbReference type="InterPro" id="IPR035906">
    <property type="entry name" value="MetI-like_sf"/>
</dbReference>
<evidence type="ECO:0000256" key="3">
    <source>
        <dbReference type="ARBA" id="ARBA00022475"/>
    </source>
</evidence>
<keyword evidence="4 8" id="KW-0812">Transmembrane</keyword>
<keyword evidence="5" id="KW-0029">Amino-acid transport</keyword>
<dbReference type="PANTHER" id="PTHR30614">
    <property type="entry name" value="MEMBRANE COMPONENT OF AMINO ACID ABC TRANSPORTER"/>
    <property type="match status" value="1"/>
</dbReference>
<sequence>MSSDAQATVTTEILPPRKTGTRIFGYGVLALVVVLTAVVATNPNFRWATVGGFLFDPNIFVGIANTLLLTVLSMVAGTVIGTVLALMKLSKATQLHVVAEGYIWLFRGIPLLVQLLFWFNLAALFPTLGIGVPGTGAFLELNANELISPFMAGFLALALHESAYMAEIIRSGILSIDRGQTEAAEALAMRPGQIMRRIILPQAMRVIVPPTGNQVISMLKTTSLVSVIALNDLLYSAQIIYSSNYQVIPLLLVASIWYLVMVTVLTLVQGRVERYFSRSTHVVTSK</sequence>
<dbReference type="InterPro" id="IPR043429">
    <property type="entry name" value="ArtM/GltK/GlnP/TcyL/YhdX-like"/>
</dbReference>
<comment type="similarity">
    <text evidence="8">Belongs to the binding-protein-dependent transport system permease family.</text>
</comment>
<evidence type="ECO:0000256" key="6">
    <source>
        <dbReference type="ARBA" id="ARBA00022989"/>
    </source>
</evidence>
<keyword evidence="3" id="KW-1003">Cell membrane</keyword>
<evidence type="ECO:0000313" key="11">
    <source>
        <dbReference type="Proteomes" id="UP001500984"/>
    </source>
</evidence>
<feature type="transmembrane region" description="Helical" evidence="8">
    <location>
        <begin position="247"/>
        <end position="268"/>
    </location>
</feature>
<evidence type="ECO:0000256" key="8">
    <source>
        <dbReference type="RuleBase" id="RU363032"/>
    </source>
</evidence>
<dbReference type="InterPro" id="IPR010065">
    <property type="entry name" value="AA_ABC_transptr_permease_3TM"/>
</dbReference>
<feature type="transmembrane region" description="Helical" evidence="8">
    <location>
        <begin position="108"/>
        <end position="126"/>
    </location>
</feature>
<gene>
    <name evidence="10" type="ORF">GCM10009823_29370</name>
</gene>
<feature type="domain" description="ABC transmembrane type-1" evidence="9">
    <location>
        <begin position="63"/>
        <end position="269"/>
    </location>
</feature>
<dbReference type="PROSITE" id="PS50928">
    <property type="entry name" value="ABC_TM1"/>
    <property type="match status" value="1"/>
</dbReference>
<name>A0ABP5IQN4_9MICO</name>
<evidence type="ECO:0000256" key="4">
    <source>
        <dbReference type="ARBA" id="ARBA00022692"/>
    </source>
</evidence>
<evidence type="ECO:0000259" key="9">
    <source>
        <dbReference type="PROSITE" id="PS50928"/>
    </source>
</evidence>
<feature type="transmembrane region" description="Helical" evidence="8">
    <location>
        <begin position="23"/>
        <end position="40"/>
    </location>
</feature>
<reference evidence="11" key="1">
    <citation type="journal article" date="2019" name="Int. J. Syst. Evol. Microbiol.">
        <title>The Global Catalogue of Microorganisms (GCM) 10K type strain sequencing project: providing services to taxonomists for standard genome sequencing and annotation.</title>
        <authorList>
            <consortium name="The Broad Institute Genomics Platform"/>
            <consortium name="The Broad Institute Genome Sequencing Center for Infectious Disease"/>
            <person name="Wu L."/>
            <person name="Ma J."/>
        </authorList>
    </citation>
    <scope>NUCLEOTIDE SEQUENCE [LARGE SCALE GENOMIC DNA]</scope>
    <source>
        <strain evidence="11">JCM 15900</strain>
    </source>
</reference>
<dbReference type="Pfam" id="PF00528">
    <property type="entry name" value="BPD_transp_1"/>
    <property type="match status" value="1"/>
</dbReference>
<dbReference type="Gene3D" id="1.10.3720.10">
    <property type="entry name" value="MetI-like"/>
    <property type="match status" value="1"/>
</dbReference>
<keyword evidence="6 8" id="KW-1133">Transmembrane helix</keyword>
<dbReference type="RefSeq" id="WP_291795817.1">
    <property type="nucleotide sequence ID" value="NZ_BAAAPZ010000017.1"/>
</dbReference>
<dbReference type="SUPFAM" id="SSF161098">
    <property type="entry name" value="MetI-like"/>
    <property type="match status" value="1"/>
</dbReference>
<dbReference type="CDD" id="cd06261">
    <property type="entry name" value="TM_PBP2"/>
    <property type="match status" value="1"/>
</dbReference>
<keyword evidence="2 8" id="KW-0813">Transport</keyword>
<dbReference type="Proteomes" id="UP001500984">
    <property type="component" value="Unassembled WGS sequence"/>
</dbReference>
<comment type="subcellular location">
    <subcellularLocation>
        <location evidence="1 8">Cell membrane</location>
        <topology evidence="1 8">Multi-pass membrane protein</topology>
    </subcellularLocation>
</comment>
<comment type="caution">
    <text evidence="10">The sequence shown here is derived from an EMBL/GenBank/DDBJ whole genome shotgun (WGS) entry which is preliminary data.</text>
</comment>
<feature type="transmembrane region" description="Helical" evidence="8">
    <location>
        <begin position="60"/>
        <end position="87"/>
    </location>
</feature>
<evidence type="ECO:0000313" key="10">
    <source>
        <dbReference type="EMBL" id="GAA2104580.1"/>
    </source>
</evidence>
<proteinExistence type="inferred from homology"/>
<dbReference type="PANTHER" id="PTHR30614:SF0">
    <property type="entry name" value="L-CYSTINE TRANSPORT SYSTEM PERMEASE PROTEIN TCYL"/>
    <property type="match status" value="1"/>
</dbReference>
<dbReference type="EMBL" id="BAAAPZ010000017">
    <property type="protein sequence ID" value="GAA2104580.1"/>
    <property type="molecule type" value="Genomic_DNA"/>
</dbReference>